<keyword evidence="5 8" id="KW-0472">Membrane</keyword>
<gene>
    <name evidence="10" type="ORF">BJG266_LOCUS16228</name>
    <name evidence="11" type="ORF">QVE165_LOCUS27440</name>
</gene>
<dbReference type="Pfam" id="PF00001">
    <property type="entry name" value="7tm_1"/>
    <property type="match status" value="1"/>
</dbReference>
<feature type="transmembrane region" description="Helical" evidence="8">
    <location>
        <begin position="420"/>
        <end position="442"/>
    </location>
</feature>
<evidence type="ECO:0000256" key="6">
    <source>
        <dbReference type="ARBA" id="ARBA00023170"/>
    </source>
</evidence>
<dbReference type="GO" id="GO:0004930">
    <property type="term" value="F:G protein-coupled receptor activity"/>
    <property type="evidence" value="ECO:0007669"/>
    <property type="project" value="UniProtKB-KW"/>
</dbReference>
<accession>A0A814YLF3</accession>
<feature type="transmembrane region" description="Helical" evidence="8">
    <location>
        <begin position="370"/>
        <end position="392"/>
    </location>
</feature>
<evidence type="ECO:0000313" key="12">
    <source>
        <dbReference type="Proteomes" id="UP000663832"/>
    </source>
</evidence>
<keyword evidence="12" id="KW-1185">Reference proteome</keyword>
<evidence type="ECO:0000256" key="2">
    <source>
        <dbReference type="ARBA" id="ARBA00022692"/>
    </source>
</evidence>
<evidence type="ECO:0000256" key="1">
    <source>
        <dbReference type="ARBA" id="ARBA00004141"/>
    </source>
</evidence>
<feature type="transmembrane region" description="Helical" evidence="8">
    <location>
        <begin position="331"/>
        <end position="350"/>
    </location>
</feature>
<evidence type="ECO:0000313" key="11">
    <source>
        <dbReference type="EMBL" id="CAF1231107.1"/>
    </source>
</evidence>
<evidence type="ECO:0000256" key="5">
    <source>
        <dbReference type="ARBA" id="ARBA00023136"/>
    </source>
</evidence>
<feature type="transmembrane region" description="Helical" evidence="8">
    <location>
        <begin position="463"/>
        <end position="485"/>
    </location>
</feature>
<dbReference type="Gene3D" id="1.20.1070.10">
    <property type="entry name" value="Rhodopsin 7-helix transmembrane proteins"/>
    <property type="match status" value="2"/>
</dbReference>
<feature type="transmembrane region" description="Helical" evidence="8">
    <location>
        <begin position="255"/>
        <end position="277"/>
    </location>
</feature>
<sequence>MHYIISLDALLASQMLVNEPLSSQPIIINIMVSIVVIISIVAVVGNTLSISVFIQSAINQVASGFYLLITAIIAEITMIIFAARFAYVLSGTRMFAYVGNCLLLESLLSLLPKIFDWLTACVAMDRAVTVVHGISYNKTKNRRIARYLTVILFLILIMGSIHEPLNRQMIEDPRQSEGQVWCMLTFSSHRWLERYASVLNIIHLLGPFTVNFVSTISFLTHQARRKIRKSSVSFQSPMSSPIVSSINYISSQIYVYAGLPIVIIGVLGGILNIIIFLSLRIFRENSCGVYLIIMSLVNIIQLLSGFLYLILVKGLLINGINVNVGSCTIRVYTVQICALISMSCICMALIDQYMATSKYIRLQQWSHRKIAYRLCAIISLFWIVYCSPHLIYYNAVFSPATNSTICTITNSNYQSYVNHFYTPILLDAFPLLFIIIFGLLLYRNMKQISYRTVVPLVRRQHEIQITSMVLIQALISVLLISPFFILTTLTSNIQFSIDPIINAHIQLVLGITICIYYSYYTVPFYIYICVSKRYRQQFFHVIYTMYFQRWCKPINDINQVAPEP</sequence>
<feature type="domain" description="G-protein coupled receptors family 1 profile" evidence="9">
    <location>
        <begin position="45"/>
        <end position="267"/>
    </location>
</feature>
<dbReference type="PROSITE" id="PS50262">
    <property type="entry name" value="G_PROTEIN_RECEP_F1_2"/>
    <property type="match status" value="2"/>
</dbReference>
<dbReference type="EMBL" id="CAJNOM010000208">
    <property type="protein sequence ID" value="CAF1231107.1"/>
    <property type="molecule type" value="Genomic_DNA"/>
</dbReference>
<feature type="transmembrane region" description="Helical" evidence="8">
    <location>
        <begin position="289"/>
        <end position="311"/>
    </location>
</feature>
<dbReference type="AlphaFoldDB" id="A0A814YLF3"/>
<name>A0A814YLF3_9BILA</name>
<dbReference type="InterPro" id="IPR000276">
    <property type="entry name" value="GPCR_Rhodpsn"/>
</dbReference>
<evidence type="ECO:0000313" key="10">
    <source>
        <dbReference type="EMBL" id="CAF1006567.1"/>
    </source>
</evidence>
<dbReference type="GO" id="GO:0005886">
    <property type="term" value="C:plasma membrane"/>
    <property type="evidence" value="ECO:0007669"/>
    <property type="project" value="TreeGrafter"/>
</dbReference>
<feature type="transmembrane region" description="Helical" evidence="8">
    <location>
        <begin position="94"/>
        <end position="111"/>
    </location>
</feature>
<evidence type="ECO:0000256" key="8">
    <source>
        <dbReference type="SAM" id="Phobius"/>
    </source>
</evidence>
<comment type="subcellular location">
    <subcellularLocation>
        <location evidence="1">Membrane</location>
        <topology evidence="1">Multi-pass membrane protein</topology>
    </subcellularLocation>
</comment>
<proteinExistence type="predicted"/>
<reference evidence="11" key="1">
    <citation type="submission" date="2021-02" db="EMBL/GenBank/DDBJ databases">
        <authorList>
            <person name="Nowell W R."/>
        </authorList>
    </citation>
    <scope>NUCLEOTIDE SEQUENCE</scope>
</reference>
<dbReference type="InterPro" id="IPR017452">
    <property type="entry name" value="GPCR_Rhodpsn_7TM"/>
</dbReference>
<comment type="caution">
    <text evidence="11">The sequence shown here is derived from an EMBL/GenBank/DDBJ whole genome shotgun (WGS) entry which is preliminary data.</text>
</comment>
<dbReference type="PANTHER" id="PTHR24243:SF230">
    <property type="entry name" value="G-PROTEIN COUPLED RECEPTORS FAMILY 1 PROFILE DOMAIN-CONTAINING PROTEIN"/>
    <property type="match status" value="1"/>
</dbReference>
<keyword evidence="2 8" id="KW-0812">Transmembrane</keyword>
<organism evidence="11 12">
    <name type="scientific">Adineta steineri</name>
    <dbReference type="NCBI Taxonomy" id="433720"/>
    <lineage>
        <taxon>Eukaryota</taxon>
        <taxon>Metazoa</taxon>
        <taxon>Spiralia</taxon>
        <taxon>Gnathifera</taxon>
        <taxon>Rotifera</taxon>
        <taxon>Eurotatoria</taxon>
        <taxon>Bdelloidea</taxon>
        <taxon>Adinetida</taxon>
        <taxon>Adinetidae</taxon>
        <taxon>Adineta</taxon>
    </lineage>
</organism>
<dbReference type="SUPFAM" id="SSF81321">
    <property type="entry name" value="Family A G protein-coupled receptor-like"/>
    <property type="match status" value="2"/>
</dbReference>
<feature type="transmembrane region" description="Helical" evidence="8">
    <location>
        <begin position="26"/>
        <end position="53"/>
    </location>
</feature>
<dbReference type="Proteomes" id="UP000663832">
    <property type="component" value="Unassembled WGS sequence"/>
</dbReference>
<keyword evidence="6" id="KW-0675">Receptor</keyword>
<evidence type="ECO:0000259" key="9">
    <source>
        <dbReference type="PROSITE" id="PS50262"/>
    </source>
</evidence>
<feature type="transmembrane region" description="Helical" evidence="8">
    <location>
        <begin position="144"/>
        <end position="162"/>
    </location>
</feature>
<keyword evidence="3 8" id="KW-1133">Transmembrane helix</keyword>
<feature type="transmembrane region" description="Helical" evidence="8">
    <location>
        <begin position="65"/>
        <end position="88"/>
    </location>
</feature>
<keyword evidence="4" id="KW-0297">G-protein coupled receptor</keyword>
<dbReference type="EMBL" id="CAJNOI010000074">
    <property type="protein sequence ID" value="CAF1006567.1"/>
    <property type="molecule type" value="Genomic_DNA"/>
</dbReference>
<evidence type="ECO:0000256" key="4">
    <source>
        <dbReference type="ARBA" id="ARBA00023040"/>
    </source>
</evidence>
<feature type="domain" description="G-protein coupled receptors family 1 profile" evidence="9">
    <location>
        <begin position="268"/>
        <end position="527"/>
    </location>
</feature>
<keyword evidence="7" id="KW-0807">Transducer</keyword>
<dbReference type="PANTHER" id="PTHR24243">
    <property type="entry name" value="G-PROTEIN COUPLED RECEPTOR"/>
    <property type="match status" value="1"/>
</dbReference>
<feature type="transmembrane region" description="Helical" evidence="8">
    <location>
        <begin position="505"/>
        <end position="528"/>
    </location>
</feature>
<protein>
    <recommendedName>
        <fullName evidence="9">G-protein coupled receptors family 1 profile domain-containing protein</fullName>
    </recommendedName>
</protein>
<dbReference type="Proteomes" id="UP000663877">
    <property type="component" value="Unassembled WGS sequence"/>
</dbReference>
<evidence type="ECO:0000256" key="3">
    <source>
        <dbReference type="ARBA" id="ARBA00022989"/>
    </source>
</evidence>
<evidence type="ECO:0000256" key="7">
    <source>
        <dbReference type="ARBA" id="ARBA00023224"/>
    </source>
</evidence>